<evidence type="ECO:0000313" key="2">
    <source>
        <dbReference type="EnsemblMetazoa" id="XP_014247816.1"/>
    </source>
</evidence>
<keyword evidence="1" id="KW-0472">Membrane</keyword>
<name>A0A8I6RK99_CIMLE</name>
<dbReference type="EnsemblMetazoa" id="XM_014392330.2">
    <property type="protein sequence ID" value="XP_014247816.1"/>
    <property type="gene ID" value="LOC106665698"/>
</dbReference>
<dbReference type="Proteomes" id="UP000494040">
    <property type="component" value="Unassembled WGS sequence"/>
</dbReference>
<dbReference type="RefSeq" id="XP_024080564.1">
    <property type="nucleotide sequence ID" value="XM_024224796.1"/>
</dbReference>
<evidence type="ECO:0000313" key="3">
    <source>
        <dbReference type="Proteomes" id="UP000494040"/>
    </source>
</evidence>
<evidence type="ECO:0000256" key="1">
    <source>
        <dbReference type="SAM" id="Phobius"/>
    </source>
</evidence>
<sequence length="252" mass="28333">MDVSWDDAAWWAEAHEEDTTRTFELESEDGTWVNGFLPPPPRPHFLDRDIPTDGLTTCDLCTWASSALRPTNNTLGDTIETLPWSVTLIVVSMLSALVGATLMVTLRHCFKRINTTAEPRYVDGDVTNADRREVKDVDRDQDSRSGGVWCWVRRRPTLDSPSDIPATNHYTVDEAYSGVEALYAELDKPVYQNTGYVLDPDTSSPPSSAYYSDLSERTYETVGQSWEMSQHPMSRHRLAAIAETAPIHSDYV</sequence>
<proteinExistence type="predicted"/>
<dbReference type="OrthoDB" id="8067855at2759"/>
<keyword evidence="1" id="KW-0812">Transmembrane</keyword>
<dbReference type="EnsemblMetazoa" id="XM_024224796.1">
    <property type="protein sequence ID" value="XP_024080564.1"/>
    <property type="gene ID" value="LOC106665698"/>
</dbReference>
<protein>
    <submittedName>
        <fullName evidence="2">Uncharacterized protein</fullName>
    </submittedName>
</protein>
<dbReference type="RefSeq" id="XP_014247816.1">
    <property type="nucleotide sequence ID" value="XM_014392330.2"/>
</dbReference>
<dbReference type="GeneID" id="106665698"/>
<dbReference type="KEGG" id="clec:106665698"/>
<keyword evidence="3" id="KW-1185">Reference proteome</keyword>
<organism evidence="2 3">
    <name type="scientific">Cimex lectularius</name>
    <name type="common">Bed bug</name>
    <name type="synonym">Acanthia lectularia</name>
    <dbReference type="NCBI Taxonomy" id="79782"/>
    <lineage>
        <taxon>Eukaryota</taxon>
        <taxon>Metazoa</taxon>
        <taxon>Ecdysozoa</taxon>
        <taxon>Arthropoda</taxon>
        <taxon>Hexapoda</taxon>
        <taxon>Insecta</taxon>
        <taxon>Pterygota</taxon>
        <taxon>Neoptera</taxon>
        <taxon>Paraneoptera</taxon>
        <taxon>Hemiptera</taxon>
        <taxon>Heteroptera</taxon>
        <taxon>Panheteroptera</taxon>
        <taxon>Cimicomorpha</taxon>
        <taxon>Cimicidae</taxon>
        <taxon>Cimex</taxon>
    </lineage>
</organism>
<feature type="transmembrane region" description="Helical" evidence="1">
    <location>
        <begin position="82"/>
        <end position="104"/>
    </location>
</feature>
<keyword evidence="1" id="KW-1133">Transmembrane helix</keyword>
<dbReference type="AlphaFoldDB" id="A0A8I6RK99"/>
<dbReference type="OMA" id="SICEMIT"/>
<accession>A0A8I6RK99</accession>
<reference evidence="2" key="1">
    <citation type="submission" date="2022-01" db="UniProtKB">
        <authorList>
            <consortium name="EnsemblMetazoa"/>
        </authorList>
    </citation>
    <scope>IDENTIFICATION</scope>
</reference>